<dbReference type="InterPro" id="IPR029068">
    <property type="entry name" value="Glyas_Bleomycin-R_OHBP_Dase"/>
</dbReference>
<gene>
    <name evidence="3" type="ORF">DJ017_03550</name>
</gene>
<proteinExistence type="predicted"/>
<dbReference type="Pfam" id="PF00903">
    <property type="entry name" value="Glyoxalase"/>
    <property type="match status" value="1"/>
</dbReference>
<evidence type="ECO:0000256" key="1">
    <source>
        <dbReference type="ARBA" id="ARBA00022723"/>
    </source>
</evidence>
<dbReference type="PROSITE" id="PS51819">
    <property type="entry name" value="VOC"/>
    <property type="match status" value="2"/>
</dbReference>
<dbReference type="InterPro" id="IPR004360">
    <property type="entry name" value="Glyas_Fos-R_dOase_dom"/>
</dbReference>
<dbReference type="AlphaFoldDB" id="A0A328AGM1"/>
<dbReference type="CDD" id="cd06587">
    <property type="entry name" value="VOC"/>
    <property type="match status" value="1"/>
</dbReference>
<protein>
    <submittedName>
        <fullName evidence="3">Glyoxalase</fullName>
    </submittedName>
</protein>
<dbReference type="PANTHER" id="PTHR43048">
    <property type="entry name" value="METHYLMALONYL-COA EPIMERASE"/>
    <property type="match status" value="1"/>
</dbReference>
<name>A0A328AGM1_9CAUL</name>
<dbReference type="SUPFAM" id="SSF54593">
    <property type="entry name" value="Glyoxalase/Bleomycin resistance protein/Dihydroxybiphenyl dioxygenase"/>
    <property type="match status" value="1"/>
</dbReference>
<dbReference type="Pfam" id="PF13468">
    <property type="entry name" value="Glyoxalase_3"/>
    <property type="match status" value="1"/>
</dbReference>
<dbReference type="RefSeq" id="WP_111527419.1">
    <property type="nucleotide sequence ID" value="NZ_JBHRSG010000005.1"/>
</dbReference>
<dbReference type="GO" id="GO:0046872">
    <property type="term" value="F:metal ion binding"/>
    <property type="evidence" value="ECO:0007669"/>
    <property type="project" value="UniProtKB-KW"/>
</dbReference>
<dbReference type="Proteomes" id="UP000249254">
    <property type="component" value="Unassembled WGS sequence"/>
</dbReference>
<evidence type="ECO:0000259" key="2">
    <source>
        <dbReference type="PROSITE" id="PS51819"/>
    </source>
</evidence>
<feature type="domain" description="VOC" evidence="2">
    <location>
        <begin position="158"/>
        <end position="278"/>
    </location>
</feature>
<dbReference type="InterPro" id="IPR037523">
    <property type="entry name" value="VOC_core"/>
</dbReference>
<dbReference type="InterPro" id="IPR051785">
    <property type="entry name" value="MMCE/EMCE_epimerase"/>
</dbReference>
<dbReference type="PANTHER" id="PTHR43048:SF3">
    <property type="entry name" value="METHYLMALONYL-COA EPIMERASE, MITOCHONDRIAL"/>
    <property type="match status" value="1"/>
</dbReference>
<evidence type="ECO:0000313" key="4">
    <source>
        <dbReference type="Proteomes" id="UP000249254"/>
    </source>
</evidence>
<dbReference type="GO" id="GO:0004493">
    <property type="term" value="F:methylmalonyl-CoA epimerase activity"/>
    <property type="evidence" value="ECO:0007669"/>
    <property type="project" value="TreeGrafter"/>
</dbReference>
<feature type="domain" description="VOC" evidence="2">
    <location>
        <begin position="4"/>
        <end position="141"/>
    </location>
</feature>
<organism evidence="3 4">
    <name type="scientific">Phenylobacterium soli</name>
    <dbReference type="NCBI Taxonomy" id="2170551"/>
    <lineage>
        <taxon>Bacteria</taxon>
        <taxon>Pseudomonadati</taxon>
        <taxon>Pseudomonadota</taxon>
        <taxon>Alphaproteobacteria</taxon>
        <taxon>Caulobacterales</taxon>
        <taxon>Caulobacteraceae</taxon>
        <taxon>Phenylobacterium</taxon>
    </lineage>
</organism>
<sequence length="287" mass="30332">MIDGLDHVVVAVRDLDSSAEGYRQLFGRAPVILTGGGARRAWFQFPNMALELIAPEQGAGGEGRAGDRARAWLEKGEGVCALAFHAPELEATGKLMARRGLGAGEPAVSHLKDERGRDHVLRAVRLDPAATGGLEMVLIGRGEPIHPPEPQGPAPIAALDHVVVTTANPDRALAVYGAKLGLDLRLDRENTGWNARQMFFRCGEAVVEIGARIGGPVSDQPDRFGGLAWRVADPLAAQARIAAAGFDVSEVRTGRKPGTHVFTVRNAPGGIPTIMLSHQPAASHESA</sequence>
<dbReference type="InterPro" id="IPR025870">
    <property type="entry name" value="Glyoxalase-like_dom"/>
</dbReference>
<keyword evidence="4" id="KW-1185">Reference proteome</keyword>
<dbReference type="EMBL" id="QFYQ01000001">
    <property type="protein sequence ID" value="RAK53667.1"/>
    <property type="molecule type" value="Genomic_DNA"/>
</dbReference>
<accession>A0A328AGM1</accession>
<dbReference type="Gene3D" id="3.10.180.10">
    <property type="entry name" value="2,3-Dihydroxybiphenyl 1,2-Dioxygenase, domain 1"/>
    <property type="match status" value="2"/>
</dbReference>
<evidence type="ECO:0000313" key="3">
    <source>
        <dbReference type="EMBL" id="RAK53667.1"/>
    </source>
</evidence>
<comment type="caution">
    <text evidence="3">The sequence shown here is derived from an EMBL/GenBank/DDBJ whole genome shotgun (WGS) entry which is preliminary data.</text>
</comment>
<keyword evidence="1" id="KW-0479">Metal-binding</keyword>
<dbReference type="GO" id="GO:0046491">
    <property type="term" value="P:L-methylmalonyl-CoA metabolic process"/>
    <property type="evidence" value="ECO:0007669"/>
    <property type="project" value="TreeGrafter"/>
</dbReference>
<dbReference type="OrthoDB" id="4373689at2"/>
<reference evidence="4" key="1">
    <citation type="submission" date="2018-05" db="EMBL/GenBank/DDBJ databases">
        <authorList>
            <person name="Li X."/>
        </authorList>
    </citation>
    <scope>NUCLEOTIDE SEQUENCE [LARGE SCALE GENOMIC DNA]</scope>
    <source>
        <strain evidence="4">LX32</strain>
    </source>
</reference>